<name>A0A318LTV6_9PSEU</name>
<keyword evidence="3" id="KW-1185">Reference proteome</keyword>
<reference evidence="2 3" key="1">
    <citation type="submission" date="2016-07" db="EMBL/GenBank/DDBJ databases">
        <title>Draft genome sequence of Prauserella sp. YIM 121212, isolated from alkaline soil.</title>
        <authorList>
            <person name="Ruckert C."/>
            <person name="Albersmeier A."/>
            <person name="Jiang C.-L."/>
            <person name="Jiang Y."/>
            <person name="Kalinowski J."/>
            <person name="Schneider O."/>
            <person name="Winkler A."/>
            <person name="Zotchev S.B."/>
        </authorList>
    </citation>
    <scope>NUCLEOTIDE SEQUENCE [LARGE SCALE GENOMIC DNA]</scope>
    <source>
        <strain evidence="2 3">YIM 121212</strain>
    </source>
</reference>
<dbReference type="RefSeq" id="WP_110334811.1">
    <property type="nucleotide sequence ID" value="NZ_JBHVKT010000019.1"/>
</dbReference>
<comment type="caution">
    <text evidence="2">The sequence shown here is derived from an EMBL/GenBank/DDBJ whole genome shotgun (WGS) entry which is preliminary data.</text>
</comment>
<proteinExistence type="predicted"/>
<evidence type="ECO:0000313" key="3">
    <source>
        <dbReference type="Proteomes" id="UP000247892"/>
    </source>
</evidence>
<organism evidence="2 3">
    <name type="scientific">Prauserella flavalba</name>
    <dbReference type="NCBI Taxonomy" id="1477506"/>
    <lineage>
        <taxon>Bacteria</taxon>
        <taxon>Bacillati</taxon>
        <taxon>Actinomycetota</taxon>
        <taxon>Actinomycetes</taxon>
        <taxon>Pseudonocardiales</taxon>
        <taxon>Pseudonocardiaceae</taxon>
        <taxon>Prauserella</taxon>
    </lineage>
</organism>
<evidence type="ECO:0000313" key="2">
    <source>
        <dbReference type="EMBL" id="PXY37937.1"/>
    </source>
</evidence>
<dbReference type="AlphaFoldDB" id="A0A318LTV6"/>
<accession>A0A318LTV6</accession>
<protein>
    <submittedName>
        <fullName evidence="2">Uncharacterized protein</fullName>
    </submittedName>
</protein>
<sequence length="197" mass="21488">MELVDWLPDGPAGWIVLAAVLVALGWWAARSLPGRLFGATSAQRLAKERGWLVKVSPTGPGGGSAWEAGTVPGTYLEFLGEHQGLVFHAREHRTRATRSSGHPGEQSYRWRPDYVVTVATTAPPGQGADRWLAAYPAILDWEQRIFHDLDRAMRPPPGGVHSGSGVVSVGKRDDRLSKKQLLADLDRLVALARSQQQ</sequence>
<dbReference type="EMBL" id="MASU01000002">
    <property type="protein sequence ID" value="PXY37937.1"/>
    <property type="molecule type" value="Genomic_DNA"/>
</dbReference>
<keyword evidence="1" id="KW-0812">Transmembrane</keyword>
<keyword evidence="1" id="KW-1133">Transmembrane helix</keyword>
<dbReference type="OrthoDB" id="3624003at2"/>
<evidence type="ECO:0000256" key="1">
    <source>
        <dbReference type="SAM" id="Phobius"/>
    </source>
</evidence>
<dbReference type="Proteomes" id="UP000247892">
    <property type="component" value="Unassembled WGS sequence"/>
</dbReference>
<gene>
    <name evidence="2" type="ORF">BA062_04870</name>
</gene>
<keyword evidence="1" id="KW-0472">Membrane</keyword>
<feature type="transmembrane region" description="Helical" evidence="1">
    <location>
        <begin position="12"/>
        <end position="29"/>
    </location>
</feature>